<keyword evidence="3 4" id="KW-0480">Metal-thiolate cluster</keyword>
<comment type="similarity">
    <text evidence="1 4">Belongs to the metallothionein superfamily. Type 1 family.</text>
</comment>
<evidence type="ECO:0000313" key="6">
    <source>
        <dbReference type="RefSeq" id="XP_006833848.1"/>
    </source>
</evidence>
<reference evidence="6" key="1">
    <citation type="submission" date="2025-08" db="UniProtKB">
        <authorList>
            <consortium name="RefSeq"/>
        </authorList>
    </citation>
    <scope>IDENTIFICATION</scope>
    <source>
        <tissue evidence="6">Spleen</tissue>
    </source>
</reference>
<dbReference type="Gene3D" id="4.10.10.10">
    <property type="entry name" value="Metallothionein Isoform II"/>
    <property type="match status" value="1"/>
</dbReference>
<evidence type="ECO:0000256" key="3">
    <source>
        <dbReference type="ARBA" id="ARBA00022851"/>
    </source>
</evidence>
<evidence type="ECO:0000256" key="2">
    <source>
        <dbReference type="ARBA" id="ARBA00022723"/>
    </source>
</evidence>
<dbReference type="InterPro" id="IPR000006">
    <property type="entry name" value="Metalthion_vert"/>
</dbReference>
<gene>
    <name evidence="6" type="primary">LOC102827193</name>
</gene>
<name>A0A9B0T7Z2_CHRAS</name>
<dbReference type="RefSeq" id="XP_006833848.1">
    <property type="nucleotide sequence ID" value="XM_006833785.1"/>
</dbReference>
<dbReference type="Proteomes" id="UP000504623">
    <property type="component" value="Unplaced"/>
</dbReference>
<dbReference type="GO" id="GO:0071294">
    <property type="term" value="P:cellular response to zinc ion"/>
    <property type="evidence" value="ECO:0007669"/>
    <property type="project" value="TreeGrafter"/>
</dbReference>
<dbReference type="SUPFAM" id="SSF57868">
    <property type="entry name" value="Metallothionein"/>
    <property type="match status" value="1"/>
</dbReference>
<proteinExistence type="inferred from homology"/>
<dbReference type="GO" id="GO:0046872">
    <property type="term" value="F:metal ion binding"/>
    <property type="evidence" value="ECO:0007669"/>
    <property type="project" value="UniProtKB-KW"/>
</dbReference>
<dbReference type="GeneID" id="102827193"/>
<accession>A0A9B0T7Z2</accession>
<evidence type="ECO:0000256" key="1">
    <source>
        <dbReference type="ARBA" id="ARBA00007283"/>
    </source>
</evidence>
<dbReference type="FunFam" id="4.10.10.10:FF:000001">
    <property type="entry name" value="Metallothionein"/>
    <property type="match status" value="1"/>
</dbReference>
<protein>
    <recommendedName>
        <fullName evidence="4">Metallothionein</fullName>
    </recommendedName>
</protein>
<dbReference type="GO" id="GO:0071280">
    <property type="term" value="P:cellular response to copper ion"/>
    <property type="evidence" value="ECO:0007669"/>
    <property type="project" value="TreeGrafter"/>
</dbReference>
<dbReference type="GO" id="GO:0010273">
    <property type="term" value="P:detoxification of copper ion"/>
    <property type="evidence" value="ECO:0007669"/>
    <property type="project" value="TreeGrafter"/>
</dbReference>
<sequence length="58" mass="6103">MDASCSCITGSFCVCSISYKCRECKCPSFRSSCYPVGCAKCGQGCICKETSDKCGCCA</sequence>
<dbReference type="PANTHER" id="PTHR23299:SF22">
    <property type="entry name" value="METALLOTHIONEIN-1G"/>
    <property type="match status" value="1"/>
</dbReference>
<evidence type="ECO:0000256" key="4">
    <source>
        <dbReference type="RuleBase" id="RU000621"/>
    </source>
</evidence>
<evidence type="ECO:0000313" key="5">
    <source>
        <dbReference type="Proteomes" id="UP000504623"/>
    </source>
</evidence>
<comment type="function">
    <text evidence="4">Metallothioneins have a high content of cysteine residues that bind various heavy metals.</text>
</comment>
<dbReference type="OrthoDB" id="9644073at2759"/>
<dbReference type="AlphaFoldDB" id="A0A9B0T7Z2"/>
<keyword evidence="2 4" id="KW-0479">Metal-binding</keyword>
<organism evidence="5 6">
    <name type="scientific">Chrysochloris asiatica</name>
    <name type="common">Cape golden mole</name>
    <dbReference type="NCBI Taxonomy" id="185453"/>
    <lineage>
        <taxon>Eukaryota</taxon>
        <taxon>Metazoa</taxon>
        <taxon>Chordata</taxon>
        <taxon>Craniata</taxon>
        <taxon>Vertebrata</taxon>
        <taxon>Euteleostomi</taxon>
        <taxon>Mammalia</taxon>
        <taxon>Eutheria</taxon>
        <taxon>Afrotheria</taxon>
        <taxon>Chrysochloridae</taxon>
        <taxon>Chrysochlorinae</taxon>
        <taxon>Chrysochloris</taxon>
    </lineage>
</organism>
<dbReference type="GO" id="GO:0005737">
    <property type="term" value="C:cytoplasm"/>
    <property type="evidence" value="ECO:0007669"/>
    <property type="project" value="TreeGrafter"/>
</dbReference>
<dbReference type="Pfam" id="PF00131">
    <property type="entry name" value="Metallothio"/>
    <property type="match status" value="1"/>
</dbReference>
<keyword evidence="5" id="KW-1185">Reference proteome</keyword>
<dbReference type="GO" id="GO:0006882">
    <property type="term" value="P:intracellular zinc ion homeostasis"/>
    <property type="evidence" value="ECO:0007669"/>
    <property type="project" value="TreeGrafter"/>
</dbReference>
<dbReference type="PANTHER" id="PTHR23299">
    <property type="entry name" value="METALLOTHIONEIN"/>
    <property type="match status" value="1"/>
</dbReference>
<dbReference type="InterPro" id="IPR017854">
    <property type="entry name" value="Metalthion_dom_sf"/>
</dbReference>
<dbReference type="GO" id="GO:0071276">
    <property type="term" value="P:cellular response to cadmium ion"/>
    <property type="evidence" value="ECO:0007669"/>
    <property type="project" value="TreeGrafter"/>
</dbReference>
<dbReference type="InterPro" id="IPR023587">
    <property type="entry name" value="Metalthion_dom_sf_vert"/>
</dbReference>
<dbReference type="GO" id="GO:0005634">
    <property type="term" value="C:nucleus"/>
    <property type="evidence" value="ECO:0007669"/>
    <property type="project" value="TreeGrafter"/>
</dbReference>